<name>A0A3D9KJ19_9BACL</name>
<dbReference type="PANTHER" id="PTHR12215:SF10">
    <property type="entry name" value="L-AMINOADIPATE-SEMIALDEHYDE DEHYDROGENASE-PHOSPHOPANTETHEINYL TRANSFERASE"/>
    <property type="match status" value="1"/>
</dbReference>
<sequence length="231" mass="26917">MNEIRLYVVSVKDGFELSRLDRGLALLDEEELQVYRRYQVDFKKVEFAIGRILLKTQLAQRIGADPRSIRFRKNQYGKLYLSEQDMGTTSEQVFFNLSHTDKLIVCAMTTLGDIGVDVEHIARDHLTIMPRVFNETEIEYVNAQQGEEEKLAAFYMIWTRKEAYMKAKGMGFSLPPLSFAVPVRPGRATQGEWEYNTCRLREKYMLSTALHNPTGCDIHYRIQEIDCEWLE</sequence>
<feature type="domain" description="4'-phosphopantetheinyl transferase" evidence="3">
    <location>
        <begin position="114"/>
        <end position="190"/>
    </location>
</feature>
<gene>
    <name evidence="5" type="ORF">DFP98_103386</name>
</gene>
<dbReference type="EMBL" id="QRDZ01000003">
    <property type="protein sequence ID" value="RED86531.1"/>
    <property type="molecule type" value="Genomic_DNA"/>
</dbReference>
<dbReference type="Pfam" id="PF22624">
    <property type="entry name" value="AASDHPPT_N"/>
    <property type="match status" value="1"/>
</dbReference>
<dbReference type="RefSeq" id="WP_116059642.1">
    <property type="nucleotide sequence ID" value="NZ_QRDZ01000003.1"/>
</dbReference>
<evidence type="ECO:0000259" key="3">
    <source>
        <dbReference type="Pfam" id="PF01648"/>
    </source>
</evidence>
<evidence type="ECO:0000313" key="6">
    <source>
        <dbReference type="Proteomes" id="UP000256977"/>
    </source>
</evidence>
<dbReference type="Pfam" id="PF01648">
    <property type="entry name" value="ACPS"/>
    <property type="match status" value="1"/>
</dbReference>
<feature type="domain" description="4'-phosphopantetheinyl transferase N-terminal" evidence="4">
    <location>
        <begin position="24"/>
        <end position="108"/>
    </location>
</feature>
<evidence type="ECO:0000256" key="1">
    <source>
        <dbReference type="ARBA" id="ARBA00010990"/>
    </source>
</evidence>
<dbReference type="OrthoDB" id="9808281at2"/>
<protein>
    <submittedName>
        <fullName evidence="5">Phosphopantetheine--protein transferase-like protein</fullName>
    </submittedName>
</protein>
<proteinExistence type="inferred from homology"/>
<evidence type="ECO:0000256" key="2">
    <source>
        <dbReference type="ARBA" id="ARBA00022679"/>
    </source>
</evidence>
<organism evidence="5 6">
    <name type="scientific">Cohnella phaseoli</name>
    <dbReference type="NCBI Taxonomy" id="456490"/>
    <lineage>
        <taxon>Bacteria</taxon>
        <taxon>Bacillati</taxon>
        <taxon>Bacillota</taxon>
        <taxon>Bacilli</taxon>
        <taxon>Bacillales</taxon>
        <taxon>Paenibacillaceae</taxon>
        <taxon>Cohnella</taxon>
    </lineage>
</organism>
<evidence type="ECO:0000313" key="5">
    <source>
        <dbReference type="EMBL" id="RED86531.1"/>
    </source>
</evidence>
<keyword evidence="6" id="KW-1185">Reference proteome</keyword>
<comment type="similarity">
    <text evidence="1">Belongs to the P-Pant transferase superfamily. Gsp/Sfp/HetI/AcpT family.</text>
</comment>
<accession>A0A3D9KJ19</accession>
<dbReference type="GO" id="GO:0000287">
    <property type="term" value="F:magnesium ion binding"/>
    <property type="evidence" value="ECO:0007669"/>
    <property type="project" value="InterPro"/>
</dbReference>
<dbReference type="GO" id="GO:0019878">
    <property type="term" value="P:lysine biosynthetic process via aminoadipic acid"/>
    <property type="evidence" value="ECO:0007669"/>
    <property type="project" value="TreeGrafter"/>
</dbReference>
<dbReference type="Proteomes" id="UP000256977">
    <property type="component" value="Unassembled WGS sequence"/>
</dbReference>
<dbReference type="InterPro" id="IPR055066">
    <property type="entry name" value="AASDHPPT_N"/>
</dbReference>
<dbReference type="PANTHER" id="PTHR12215">
    <property type="entry name" value="PHOSPHOPANTETHEINE TRANSFERASE"/>
    <property type="match status" value="1"/>
</dbReference>
<dbReference type="AlphaFoldDB" id="A0A3D9KJ19"/>
<reference evidence="5 6" key="1">
    <citation type="submission" date="2018-07" db="EMBL/GenBank/DDBJ databases">
        <title>Genomic Encyclopedia of Type Strains, Phase III (KMG-III): the genomes of soil and plant-associated and newly described type strains.</title>
        <authorList>
            <person name="Whitman W."/>
        </authorList>
    </citation>
    <scope>NUCLEOTIDE SEQUENCE [LARGE SCALE GENOMIC DNA]</scope>
    <source>
        <strain evidence="5 6">CECT 7287</strain>
    </source>
</reference>
<keyword evidence="2 5" id="KW-0808">Transferase</keyword>
<comment type="caution">
    <text evidence="5">The sequence shown here is derived from an EMBL/GenBank/DDBJ whole genome shotgun (WGS) entry which is preliminary data.</text>
</comment>
<dbReference type="GO" id="GO:0008897">
    <property type="term" value="F:holo-[acyl-carrier-protein] synthase activity"/>
    <property type="evidence" value="ECO:0007669"/>
    <property type="project" value="InterPro"/>
</dbReference>
<dbReference type="Gene3D" id="3.90.470.20">
    <property type="entry name" value="4'-phosphopantetheinyl transferase domain"/>
    <property type="match status" value="2"/>
</dbReference>
<dbReference type="SUPFAM" id="SSF56214">
    <property type="entry name" value="4'-phosphopantetheinyl transferase"/>
    <property type="match status" value="2"/>
</dbReference>
<dbReference type="GO" id="GO:0005829">
    <property type="term" value="C:cytosol"/>
    <property type="evidence" value="ECO:0007669"/>
    <property type="project" value="TreeGrafter"/>
</dbReference>
<dbReference type="InterPro" id="IPR050559">
    <property type="entry name" value="P-Pant_transferase_sf"/>
</dbReference>
<dbReference type="InterPro" id="IPR008278">
    <property type="entry name" value="4-PPantetheinyl_Trfase_dom"/>
</dbReference>
<evidence type="ECO:0000259" key="4">
    <source>
        <dbReference type="Pfam" id="PF22624"/>
    </source>
</evidence>
<dbReference type="InterPro" id="IPR037143">
    <property type="entry name" value="4-PPantetheinyl_Trfase_dom_sf"/>
</dbReference>